<dbReference type="PANTHER" id="PTHR43869">
    <property type="entry name" value="GLYCINE BETAINE/PROLINE BETAINE TRANSPORT SYSTEM ATP-BINDING PROTEIN PROV"/>
    <property type="match status" value="1"/>
</dbReference>
<dbReference type="AlphaFoldDB" id="A0A6J4VA18"/>
<dbReference type="InterPro" id="IPR051921">
    <property type="entry name" value="ABC_osmolyte_uptake_ATP-bind"/>
</dbReference>
<protein>
    <submittedName>
        <fullName evidence="2">L-proline glycine betaine ABC transport system permease protein ProV</fullName>
    </submittedName>
</protein>
<dbReference type="EMBL" id="CADCWM010000551">
    <property type="protein sequence ID" value="CAA9568417.1"/>
    <property type="molecule type" value="Genomic_DNA"/>
</dbReference>
<dbReference type="SUPFAM" id="SSF52540">
    <property type="entry name" value="P-loop containing nucleoside triphosphate hydrolases"/>
    <property type="match status" value="1"/>
</dbReference>
<gene>
    <name evidence="2" type="ORF">AVDCRST_MAG88-2110</name>
</gene>
<name>A0A6J4VA18_9BACT</name>
<accession>A0A6J4VA18</accession>
<feature type="non-terminal residue" evidence="2">
    <location>
        <position position="1"/>
    </location>
</feature>
<proteinExistence type="predicted"/>
<dbReference type="Pfam" id="PF00005">
    <property type="entry name" value="ABC_tran"/>
    <property type="match status" value="1"/>
</dbReference>
<dbReference type="InterPro" id="IPR027417">
    <property type="entry name" value="P-loop_NTPase"/>
</dbReference>
<evidence type="ECO:0000259" key="1">
    <source>
        <dbReference type="Pfam" id="PF00005"/>
    </source>
</evidence>
<dbReference type="GO" id="GO:0016887">
    <property type="term" value="F:ATP hydrolysis activity"/>
    <property type="evidence" value="ECO:0007669"/>
    <property type="project" value="InterPro"/>
</dbReference>
<sequence length="208" mass="22185">GLADRYPRQLSGGQQQRVGVARALAADPPIVLMDEPFGALDPVTRKQLQRELRRIQAEVRKTIVFVTHDIGEAFLLGDRVVLMRDGRVVQNGAPAELLRNPADPFVSSFIGEDRALHSLQYTTLAEIAGPAVDGRLFGVDGASPILPGHLSVLEGLRFLGTPGRAIGDGIRIGDEQGRPVGFLSLNDLVATLGMTLAADDGEAHAVPD</sequence>
<reference evidence="2" key="1">
    <citation type="submission" date="2020-02" db="EMBL/GenBank/DDBJ databases">
        <authorList>
            <person name="Meier V. D."/>
        </authorList>
    </citation>
    <scope>NUCLEOTIDE SEQUENCE</scope>
    <source>
        <strain evidence="2">AVDCRST_MAG88</strain>
    </source>
</reference>
<organism evidence="2">
    <name type="scientific">uncultured Thermomicrobiales bacterium</name>
    <dbReference type="NCBI Taxonomy" id="1645740"/>
    <lineage>
        <taxon>Bacteria</taxon>
        <taxon>Pseudomonadati</taxon>
        <taxon>Thermomicrobiota</taxon>
        <taxon>Thermomicrobia</taxon>
        <taxon>Thermomicrobiales</taxon>
        <taxon>environmental samples</taxon>
    </lineage>
</organism>
<evidence type="ECO:0000313" key="2">
    <source>
        <dbReference type="EMBL" id="CAA9568417.1"/>
    </source>
</evidence>
<dbReference type="Gene3D" id="3.40.50.300">
    <property type="entry name" value="P-loop containing nucleotide triphosphate hydrolases"/>
    <property type="match status" value="1"/>
</dbReference>
<dbReference type="InterPro" id="IPR003439">
    <property type="entry name" value="ABC_transporter-like_ATP-bd"/>
</dbReference>
<feature type="domain" description="ABC transporter" evidence="1">
    <location>
        <begin position="4"/>
        <end position="37"/>
    </location>
</feature>
<dbReference type="PANTHER" id="PTHR43869:SF1">
    <property type="entry name" value="GLYCINE BETAINE_PROLINE BETAINE TRANSPORT SYSTEM ATP-BINDING PROTEIN PROV"/>
    <property type="match status" value="1"/>
</dbReference>
<dbReference type="GO" id="GO:0005524">
    <property type="term" value="F:ATP binding"/>
    <property type="evidence" value="ECO:0007669"/>
    <property type="project" value="InterPro"/>
</dbReference>